<dbReference type="SUPFAM" id="SSF143990">
    <property type="entry name" value="YbiA-like"/>
    <property type="match status" value="1"/>
</dbReference>
<protein>
    <submittedName>
        <fullName evidence="4">DUF1768 domain-containing protein</fullName>
    </submittedName>
</protein>
<accession>A0A2Z3H8L5</accession>
<dbReference type="CDD" id="cd15457">
    <property type="entry name" value="NADAR"/>
    <property type="match status" value="1"/>
</dbReference>
<organism evidence="4 5">
    <name type="scientific">Gemmata obscuriglobus</name>
    <dbReference type="NCBI Taxonomy" id="114"/>
    <lineage>
        <taxon>Bacteria</taxon>
        <taxon>Pseudomonadati</taxon>
        <taxon>Planctomycetota</taxon>
        <taxon>Planctomycetia</taxon>
        <taxon>Gemmatales</taxon>
        <taxon>Gemmataceae</taxon>
        <taxon>Gemmata</taxon>
    </lineage>
</organism>
<gene>
    <name evidence="4" type="ORF">C1280_10505</name>
</gene>
<dbReference type="NCBIfam" id="TIGR02464">
    <property type="entry name" value="ribofla_fusion"/>
    <property type="match status" value="1"/>
</dbReference>
<evidence type="ECO:0000313" key="5">
    <source>
        <dbReference type="Proteomes" id="UP000245802"/>
    </source>
</evidence>
<keyword evidence="5" id="KW-1185">Reference proteome</keyword>
<name>A0A2Z3H8L5_9BACT</name>
<evidence type="ECO:0000259" key="3">
    <source>
        <dbReference type="Pfam" id="PF08719"/>
    </source>
</evidence>
<proteinExistence type="predicted"/>
<feature type="domain" description="NADAR" evidence="3">
    <location>
        <begin position="11"/>
        <end position="149"/>
    </location>
</feature>
<dbReference type="Pfam" id="PF08719">
    <property type="entry name" value="NADAR"/>
    <property type="match status" value="1"/>
</dbReference>
<comment type="catalytic activity">
    <reaction evidence="1">
        <text>5-amino-6-(5-phospho-D-ribosylamino)uracil + H2O = 5,6-diaminouracil + D-ribose 5-phosphate</text>
        <dbReference type="Rhea" id="RHEA:55020"/>
        <dbReference type="ChEBI" id="CHEBI:15377"/>
        <dbReference type="ChEBI" id="CHEBI:46252"/>
        <dbReference type="ChEBI" id="CHEBI:58453"/>
        <dbReference type="ChEBI" id="CHEBI:78346"/>
    </reaction>
</comment>
<evidence type="ECO:0000256" key="2">
    <source>
        <dbReference type="ARBA" id="ARBA00000751"/>
    </source>
</evidence>
<dbReference type="RefSeq" id="WP_010037511.1">
    <property type="nucleotide sequence ID" value="NZ_CP025958.1"/>
</dbReference>
<dbReference type="Proteomes" id="UP000245802">
    <property type="component" value="Chromosome"/>
</dbReference>
<dbReference type="Gene3D" id="1.10.357.40">
    <property type="entry name" value="YbiA-like"/>
    <property type="match status" value="1"/>
</dbReference>
<dbReference type="KEGG" id="gog:C1280_10505"/>
<comment type="catalytic activity">
    <reaction evidence="2">
        <text>2,5-diamino-6-hydroxy-4-(5-phosphoribosylamino)-pyrimidine + H2O = 2,5,6-triamino-4-hydroxypyrimidine + D-ribose 5-phosphate</text>
        <dbReference type="Rhea" id="RHEA:23436"/>
        <dbReference type="ChEBI" id="CHEBI:15377"/>
        <dbReference type="ChEBI" id="CHEBI:58614"/>
        <dbReference type="ChEBI" id="CHEBI:78346"/>
        <dbReference type="ChEBI" id="CHEBI:137796"/>
    </reaction>
</comment>
<evidence type="ECO:0000256" key="1">
    <source>
        <dbReference type="ARBA" id="ARBA00000022"/>
    </source>
</evidence>
<dbReference type="AlphaFoldDB" id="A0A2Z3H8L5"/>
<evidence type="ECO:0000313" key="4">
    <source>
        <dbReference type="EMBL" id="AWM37400.1"/>
    </source>
</evidence>
<dbReference type="OrthoDB" id="67297at2"/>
<dbReference type="InterPro" id="IPR037238">
    <property type="entry name" value="YbiA-like_sf"/>
</dbReference>
<sequence>MSEPVPRVINFYSVAAEYGCFSNFSRHPVFLRGKRWPTTEHFFQAMKFEGTEHEEQVRLAKRPMDAASMGRDRKRPLRRDWESVKERIMMDGLRAKFTQHEELKAVLLGTGDATLVEQTANDSYWGDGGDGSGKNRLGYLLMRLREELRAEQV</sequence>
<reference evidence="4 5" key="1">
    <citation type="submission" date="2018-01" db="EMBL/GenBank/DDBJ databases">
        <title>G. obscuriglobus.</title>
        <authorList>
            <person name="Franke J."/>
            <person name="Blomberg W."/>
            <person name="Selmecki A."/>
        </authorList>
    </citation>
    <scope>NUCLEOTIDE SEQUENCE [LARGE SCALE GENOMIC DNA]</scope>
    <source>
        <strain evidence="4 5">DSM 5831</strain>
    </source>
</reference>
<dbReference type="InterPro" id="IPR012816">
    <property type="entry name" value="NADAR"/>
</dbReference>
<dbReference type="EMBL" id="CP025958">
    <property type="protein sequence ID" value="AWM37400.1"/>
    <property type="molecule type" value="Genomic_DNA"/>
</dbReference>